<dbReference type="InterPro" id="IPR037516">
    <property type="entry name" value="Tripartite_DENN"/>
</dbReference>
<dbReference type="AlphaFoldDB" id="A0A9N8W768"/>
<organism evidence="7 8">
    <name type="scientific">Paraglomus occultum</name>
    <dbReference type="NCBI Taxonomy" id="144539"/>
    <lineage>
        <taxon>Eukaryota</taxon>
        <taxon>Fungi</taxon>
        <taxon>Fungi incertae sedis</taxon>
        <taxon>Mucoromycota</taxon>
        <taxon>Glomeromycotina</taxon>
        <taxon>Glomeromycetes</taxon>
        <taxon>Paraglomerales</taxon>
        <taxon>Paraglomeraceae</taxon>
        <taxon>Paraglomus</taxon>
    </lineage>
</organism>
<dbReference type="EMBL" id="CAJVPJ010000094">
    <property type="protein sequence ID" value="CAG8476106.1"/>
    <property type="molecule type" value="Genomic_DNA"/>
</dbReference>
<feature type="domain" description="Phorbol-ester/DAG-type" evidence="5">
    <location>
        <begin position="776"/>
        <end position="844"/>
    </location>
</feature>
<dbReference type="GO" id="GO:0046872">
    <property type="term" value="F:metal ion binding"/>
    <property type="evidence" value="ECO:0007669"/>
    <property type="project" value="UniProtKB-KW"/>
</dbReference>
<dbReference type="Gene3D" id="3.30.60.20">
    <property type="match status" value="1"/>
</dbReference>
<comment type="caution">
    <text evidence="7">The sequence shown here is derived from an EMBL/GenBank/DDBJ whole genome shotgun (WGS) entry which is preliminary data.</text>
</comment>
<dbReference type="Gene3D" id="3.40.50.11500">
    <property type="match status" value="1"/>
</dbReference>
<dbReference type="SMART" id="SM00801">
    <property type="entry name" value="dDENN"/>
    <property type="match status" value="1"/>
</dbReference>
<dbReference type="Pfam" id="PF03455">
    <property type="entry name" value="dDENN"/>
    <property type="match status" value="1"/>
</dbReference>
<evidence type="ECO:0000313" key="8">
    <source>
        <dbReference type="Proteomes" id="UP000789572"/>
    </source>
</evidence>
<keyword evidence="2" id="KW-0862">Zinc</keyword>
<feature type="region of interest" description="Disordered" evidence="4">
    <location>
        <begin position="990"/>
        <end position="1026"/>
    </location>
</feature>
<evidence type="ECO:0000313" key="7">
    <source>
        <dbReference type="EMBL" id="CAG8476106.1"/>
    </source>
</evidence>
<proteinExistence type="predicted"/>
<evidence type="ECO:0000256" key="2">
    <source>
        <dbReference type="ARBA" id="ARBA00022833"/>
    </source>
</evidence>
<dbReference type="SMART" id="SM00799">
    <property type="entry name" value="DENN"/>
    <property type="match status" value="1"/>
</dbReference>
<dbReference type="Pfam" id="PF03456">
    <property type="entry name" value="uDENN"/>
    <property type="match status" value="1"/>
</dbReference>
<evidence type="ECO:0000256" key="4">
    <source>
        <dbReference type="SAM" id="MobiDB-lite"/>
    </source>
</evidence>
<dbReference type="Gene3D" id="3.30.450.200">
    <property type="match status" value="1"/>
</dbReference>
<feature type="compositionally biased region" description="Basic residues" evidence="4">
    <location>
        <begin position="1014"/>
        <end position="1026"/>
    </location>
</feature>
<keyword evidence="1" id="KW-0479">Metal-binding</keyword>
<name>A0A9N8W768_9GLOM</name>
<sequence length="1026" mass="116550">MSSDRLVDYVFIAGLPNDFHIDLLEKSPPDLEFKSKDLHNAKSNASTTQSHSDDAELAEVASEHSADILFENIRSSISRFDHERDEFLKAIGRASMSKIPEDTHGDRISFINRHNSTSRGRSLYMGNSLKNVDENSSDLTHQNNLIAEENEQRRTSYLNVAPISQDSEATKKENHPLKLKFSPRLLARYPQTDYSSQEDFPSYIPMFCFPNDITICESEEIPSATYHGFVMTQEDGSKRYGGCLTTYESLPDRLVKEVKALHDQWCQENLTVNEIDYCAHLAEKIRDEKQRIKLAQMKISQHGAQMTSQALAETERERAEAEEKLALYTQLLQPTKLGVIDTSNLWIPKCIGVICQLPWHDVMRDWLCAVACPSVEGLKPSKQQNRNLPLERYIINIVHEVPLPPPGRLQVAITVDDTQLFCSRPALNQIPIMKDFSLYTLFRSLSVKNILTLFEVALAEGKILLISSYPDMLFVVAHSISYLIYPLSWQGVFIPILPARLIGCVQAPVPYIMGIERQYKGMDLLPEDACIVDLDKDCIMIGEMPCQIPPRQKRKLVQSLEAYAPLHSHYNIPFGPPLYLQQAYPHNRFMPVSEKSRIFEQNKRITSVVGMPVRSNPMTFAVSNRNNHRNSVMVPDAYIPPDVGIPPTVQYASNRFSRSNFSLQSVPAPGYQRRFSTFTAVEGRDKSVKSERIFSATEKFNRKPKDRFGTLNSARNSILAFGSKTLNRQSVFGLKNSGINTKGNMRIPESVQHDNLSLYDDASSILLDPSERIPTDHKFLPREGHLMVEIEDDDSSENGITTWMLEGLACGICKESLGINTVFKCEGCSMVVHEECLDDIAYPCMPACFDEQKVHDAFLRVFASLFSNYRNFLATQLGGVGDIHKDGDHDRRLTILMEDNEVFKKDAFLKLAEKEAKPFLSRLVDSQAFSHFIYERVVSPPDKHDIRYFDEMITAKLNRSKLRLAKEATFFLDDTSYAVTQTLRAVQPKAGELDDSQVESKKTLPSSFNPRLMYKPRPRQSLRHLM</sequence>
<dbReference type="InterPro" id="IPR005113">
    <property type="entry name" value="uDENN_dom"/>
</dbReference>
<dbReference type="InterPro" id="IPR001194">
    <property type="entry name" value="cDENN_dom"/>
</dbReference>
<reference evidence="7" key="1">
    <citation type="submission" date="2021-06" db="EMBL/GenBank/DDBJ databases">
        <authorList>
            <person name="Kallberg Y."/>
            <person name="Tangrot J."/>
            <person name="Rosling A."/>
        </authorList>
    </citation>
    <scope>NUCLEOTIDE SEQUENCE</scope>
    <source>
        <strain evidence="7">IA702</strain>
    </source>
</reference>
<feature type="domain" description="UDENN" evidence="6">
    <location>
        <begin position="167"/>
        <end position="944"/>
    </location>
</feature>
<gene>
    <name evidence="7" type="ORF">POCULU_LOCUS1295</name>
</gene>
<dbReference type="SMART" id="SM00800">
    <property type="entry name" value="uDENN"/>
    <property type="match status" value="1"/>
</dbReference>
<dbReference type="InterPro" id="IPR002219">
    <property type="entry name" value="PKC_DAG/PE"/>
</dbReference>
<dbReference type="InterPro" id="IPR005112">
    <property type="entry name" value="dDENN_dom"/>
</dbReference>
<dbReference type="PANTHER" id="PTHR12296:SF21">
    <property type="entry name" value="DENN DOMAIN-CONTAINING PROTEIN 3"/>
    <property type="match status" value="1"/>
</dbReference>
<dbReference type="CDD" id="cd00029">
    <property type="entry name" value="C1"/>
    <property type="match status" value="1"/>
</dbReference>
<dbReference type="PROSITE" id="PS50211">
    <property type="entry name" value="DENN"/>
    <property type="match status" value="1"/>
</dbReference>
<feature type="coiled-coil region" evidence="3">
    <location>
        <begin position="278"/>
        <end position="331"/>
    </location>
</feature>
<dbReference type="OrthoDB" id="6019893at2759"/>
<dbReference type="PROSITE" id="PS50081">
    <property type="entry name" value="ZF_DAG_PE_2"/>
    <property type="match status" value="1"/>
</dbReference>
<dbReference type="GO" id="GO:0031410">
    <property type="term" value="C:cytoplasmic vesicle"/>
    <property type="evidence" value="ECO:0007669"/>
    <property type="project" value="TreeGrafter"/>
</dbReference>
<dbReference type="InterPro" id="IPR046349">
    <property type="entry name" value="C1-like_sf"/>
</dbReference>
<keyword evidence="8" id="KW-1185">Reference proteome</keyword>
<protein>
    <submittedName>
        <fullName evidence="7">1565_t:CDS:1</fullName>
    </submittedName>
</protein>
<evidence type="ECO:0000256" key="3">
    <source>
        <dbReference type="SAM" id="Coils"/>
    </source>
</evidence>
<accession>A0A9N8W768</accession>
<dbReference type="Pfam" id="PF02141">
    <property type="entry name" value="DENN"/>
    <property type="match status" value="1"/>
</dbReference>
<evidence type="ECO:0000256" key="1">
    <source>
        <dbReference type="ARBA" id="ARBA00022723"/>
    </source>
</evidence>
<evidence type="ECO:0000259" key="5">
    <source>
        <dbReference type="PROSITE" id="PS50081"/>
    </source>
</evidence>
<dbReference type="GO" id="GO:0032483">
    <property type="term" value="P:regulation of Rab protein signal transduction"/>
    <property type="evidence" value="ECO:0007669"/>
    <property type="project" value="TreeGrafter"/>
</dbReference>
<dbReference type="PANTHER" id="PTHR12296">
    <property type="entry name" value="DENN DOMAIN-CONTAINING PROTEIN 4"/>
    <property type="match status" value="1"/>
</dbReference>
<dbReference type="InterPro" id="IPR051696">
    <property type="entry name" value="DENN_Domain_GEFs"/>
</dbReference>
<keyword evidence="3" id="KW-0175">Coiled coil</keyword>
<dbReference type="InterPro" id="IPR043153">
    <property type="entry name" value="DENN_C"/>
</dbReference>
<dbReference type="SUPFAM" id="SSF57889">
    <property type="entry name" value="Cysteine-rich domain"/>
    <property type="match status" value="1"/>
</dbReference>
<dbReference type="Proteomes" id="UP000789572">
    <property type="component" value="Unassembled WGS sequence"/>
</dbReference>
<evidence type="ECO:0000259" key="6">
    <source>
        <dbReference type="PROSITE" id="PS50211"/>
    </source>
</evidence>